<evidence type="ECO:0000256" key="1">
    <source>
        <dbReference type="SAM" id="MobiDB-lite"/>
    </source>
</evidence>
<evidence type="ECO:0000313" key="3">
    <source>
        <dbReference type="Proteomes" id="UP000226431"/>
    </source>
</evidence>
<evidence type="ECO:0000313" key="2">
    <source>
        <dbReference type="EMBL" id="PHH72347.1"/>
    </source>
</evidence>
<dbReference type="EMBL" id="NJES01000427">
    <property type="protein sequence ID" value="PHH72347.1"/>
    <property type="molecule type" value="Genomic_DNA"/>
</dbReference>
<reference evidence="2 3" key="1">
    <citation type="submission" date="2017-06" db="EMBL/GenBank/DDBJ databases">
        <title>Ant-infecting Ophiocordyceps genomes reveal a high diversity of potential behavioral manipulation genes and a possible major role for enterotoxins.</title>
        <authorList>
            <person name="De Bekker C."/>
            <person name="Evans H.C."/>
            <person name="Brachmann A."/>
            <person name="Hughes D.P."/>
        </authorList>
    </citation>
    <scope>NUCLEOTIDE SEQUENCE [LARGE SCALE GENOMIC DNA]</scope>
    <source>
        <strain evidence="2 3">Map16</strain>
    </source>
</reference>
<protein>
    <submittedName>
        <fullName evidence="2">Uncharacterized protein</fullName>
    </submittedName>
</protein>
<feature type="region of interest" description="Disordered" evidence="1">
    <location>
        <begin position="83"/>
        <end position="124"/>
    </location>
</feature>
<name>A0A2C5YU91_9HYPO</name>
<organism evidence="2 3">
    <name type="scientific">Ophiocordyceps camponoti-rufipedis</name>
    <dbReference type="NCBI Taxonomy" id="2004952"/>
    <lineage>
        <taxon>Eukaryota</taxon>
        <taxon>Fungi</taxon>
        <taxon>Dikarya</taxon>
        <taxon>Ascomycota</taxon>
        <taxon>Pezizomycotina</taxon>
        <taxon>Sordariomycetes</taxon>
        <taxon>Hypocreomycetidae</taxon>
        <taxon>Hypocreales</taxon>
        <taxon>Ophiocordycipitaceae</taxon>
        <taxon>Ophiocordyceps</taxon>
    </lineage>
</organism>
<dbReference type="Proteomes" id="UP000226431">
    <property type="component" value="Unassembled WGS sequence"/>
</dbReference>
<feature type="compositionally biased region" description="Basic and acidic residues" evidence="1">
    <location>
        <begin position="83"/>
        <end position="97"/>
    </location>
</feature>
<keyword evidence="3" id="KW-1185">Reference proteome</keyword>
<sequence>MSVWGPEDAEEGDEGREGREDLHGNKDESKSKPDVFVERPCVKDQVNTPSEELVDAKPCAGVCELPGNIFICEHMKVAREHKDPDFREDGLTEDGRSGRKARSVSDWSENEYQGEDGSIWRPAGNPMVRVVDRGVSKPTQVVLSLG</sequence>
<feature type="compositionally biased region" description="Basic and acidic residues" evidence="1">
    <location>
        <begin position="15"/>
        <end position="37"/>
    </location>
</feature>
<comment type="caution">
    <text evidence="2">The sequence shown here is derived from an EMBL/GenBank/DDBJ whole genome shotgun (WGS) entry which is preliminary data.</text>
</comment>
<proteinExistence type="predicted"/>
<dbReference type="AlphaFoldDB" id="A0A2C5YU91"/>
<feature type="region of interest" description="Disordered" evidence="1">
    <location>
        <begin position="1"/>
        <end position="37"/>
    </location>
</feature>
<accession>A0A2C5YU91</accession>
<gene>
    <name evidence="2" type="ORF">CDD80_4592</name>
</gene>